<dbReference type="GO" id="GO:0009055">
    <property type="term" value="F:electron transfer activity"/>
    <property type="evidence" value="ECO:0007669"/>
    <property type="project" value="InterPro"/>
</dbReference>
<dbReference type="InterPro" id="IPR036909">
    <property type="entry name" value="Cyt_c-like_dom_sf"/>
</dbReference>
<evidence type="ECO:0000256" key="2">
    <source>
        <dbReference type="ARBA" id="ARBA00022723"/>
    </source>
</evidence>
<dbReference type="GO" id="GO:0046872">
    <property type="term" value="F:metal ion binding"/>
    <property type="evidence" value="ECO:0007669"/>
    <property type="project" value="UniProtKB-KW"/>
</dbReference>
<dbReference type="PROSITE" id="PS51007">
    <property type="entry name" value="CYTC"/>
    <property type="match status" value="1"/>
</dbReference>
<evidence type="ECO:0000313" key="7">
    <source>
        <dbReference type="EMBL" id="CAA6830657.1"/>
    </source>
</evidence>
<evidence type="ECO:0000256" key="4">
    <source>
        <dbReference type="PROSITE-ProRule" id="PRU00433"/>
    </source>
</evidence>
<feature type="chain" id="PRO_5027877770" description="Cytochrome c domain-containing protein" evidence="5">
    <location>
        <begin position="20"/>
        <end position="123"/>
    </location>
</feature>
<evidence type="ECO:0000256" key="5">
    <source>
        <dbReference type="SAM" id="SignalP"/>
    </source>
</evidence>
<dbReference type="AlphaFoldDB" id="A0A6S6UKU7"/>
<name>A0A6S6UKU7_9GAMM</name>
<evidence type="ECO:0000259" key="6">
    <source>
        <dbReference type="PROSITE" id="PS51007"/>
    </source>
</evidence>
<accession>A0A6S6UKU7</accession>
<dbReference type="SUPFAM" id="SSF46626">
    <property type="entry name" value="Cytochrome c"/>
    <property type="match status" value="1"/>
</dbReference>
<dbReference type="Gene3D" id="1.10.760.10">
    <property type="entry name" value="Cytochrome c-like domain"/>
    <property type="match status" value="1"/>
</dbReference>
<keyword evidence="3 4" id="KW-0408">Iron</keyword>
<reference evidence="7" key="1">
    <citation type="submission" date="2020-01" db="EMBL/GenBank/DDBJ databases">
        <authorList>
            <person name="Meier V. D."/>
            <person name="Meier V D."/>
        </authorList>
    </citation>
    <scope>NUCLEOTIDE SEQUENCE</scope>
    <source>
        <strain evidence="7">HLG_WM_MAG_09</strain>
    </source>
</reference>
<protein>
    <recommendedName>
        <fullName evidence="6">Cytochrome c domain-containing protein</fullName>
    </recommendedName>
</protein>
<gene>
    <name evidence="7" type="ORF">HELGO_WM26345</name>
</gene>
<dbReference type="GO" id="GO:0020037">
    <property type="term" value="F:heme binding"/>
    <property type="evidence" value="ECO:0007669"/>
    <property type="project" value="InterPro"/>
</dbReference>
<keyword evidence="5" id="KW-0732">Signal</keyword>
<keyword evidence="1 4" id="KW-0349">Heme</keyword>
<proteinExistence type="predicted"/>
<feature type="domain" description="Cytochrome c" evidence="6">
    <location>
        <begin position="22"/>
        <end position="113"/>
    </location>
</feature>
<dbReference type="EMBL" id="CACVAT010000613">
    <property type="protein sequence ID" value="CAA6830657.1"/>
    <property type="molecule type" value="Genomic_DNA"/>
</dbReference>
<sequence>MKALLFLVTSLLLSFNVQAEEPNTANGQRLFKASRCLECHSVGVFTSKDRKVKDLAGLERKVRQCDANLSTNWFDDQILDVVAYLNSTYYKFKPVSATNADNAELLTPLKTAELDKPEETVKK</sequence>
<evidence type="ECO:0000256" key="1">
    <source>
        <dbReference type="ARBA" id="ARBA00022617"/>
    </source>
</evidence>
<organism evidence="7">
    <name type="scientific">uncultured Thiotrichaceae bacterium</name>
    <dbReference type="NCBI Taxonomy" id="298394"/>
    <lineage>
        <taxon>Bacteria</taxon>
        <taxon>Pseudomonadati</taxon>
        <taxon>Pseudomonadota</taxon>
        <taxon>Gammaproteobacteria</taxon>
        <taxon>Thiotrichales</taxon>
        <taxon>Thiotrichaceae</taxon>
        <taxon>environmental samples</taxon>
    </lineage>
</organism>
<evidence type="ECO:0000256" key="3">
    <source>
        <dbReference type="ARBA" id="ARBA00023004"/>
    </source>
</evidence>
<dbReference type="InterPro" id="IPR009056">
    <property type="entry name" value="Cyt_c-like_dom"/>
</dbReference>
<feature type="signal peptide" evidence="5">
    <location>
        <begin position="1"/>
        <end position="19"/>
    </location>
</feature>
<keyword evidence="2 4" id="KW-0479">Metal-binding</keyword>